<accession>A0A369J7Q8</accession>
<protein>
    <submittedName>
        <fullName evidence="2">Uncharacterized protein</fullName>
    </submittedName>
</protein>
<feature type="compositionally biased region" description="Acidic residues" evidence="1">
    <location>
        <begin position="428"/>
        <end position="446"/>
    </location>
</feature>
<evidence type="ECO:0000313" key="3">
    <source>
        <dbReference type="Proteomes" id="UP000076154"/>
    </source>
</evidence>
<dbReference type="AlphaFoldDB" id="A0A369J7Q8"/>
<dbReference type="InParanoid" id="A0A369J7Q8"/>
<dbReference type="EMBL" id="LUEZ02000124">
    <property type="protein sequence ID" value="RDB16455.1"/>
    <property type="molecule type" value="Genomic_DNA"/>
</dbReference>
<comment type="caution">
    <text evidence="2">The sequence shown here is derived from an EMBL/GenBank/DDBJ whole genome shotgun (WGS) entry which is preliminary data.</text>
</comment>
<dbReference type="InterPro" id="IPR032675">
    <property type="entry name" value="LRR_dom_sf"/>
</dbReference>
<feature type="region of interest" description="Disordered" evidence="1">
    <location>
        <begin position="427"/>
        <end position="446"/>
    </location>
</feature>
<evidence type="ECO:0000313" key="2">
    <source>
        <dbReference type="EMBL" id="RDB16455.1"/>
    </source>
</evidence>
<proteinExistence type="predicted"/>
<sequence>MSPITVNIGVVGAVDQVDLHQVLRQLFRIQELSLSGDFYSSDTLDELRKSAPLLQTLIVDQGNMQGPGSLCKDLVLGETPHLRHLDVRYGCLSWSDMPFPHQLTTLKLSHNPFCARRPTVTQLLFALKMATNLETLVLLNISLPPSQDEISQSGPIALLSYLSDIEIRSDFFSCIHLCRRISHPTPAYMKILCDVPHSHYSRDLLTEAPTDSLSELINKSVGPVKCLSMVLATDSDDYLGVHSIRTWPAPGPHWVPTISPPQFELHMVSHGFDSGLAAAKVIRAISVLLPRRDLQSLHVGNMYLREEFWVETFGHLEELRNIRLEKSGGNGFLCALSAGILDSDEGGDYEPTTMNFLGLHTLVCDEWEFDDRENDESPDLSQFLYYLQDRYGYQVALQDVYLWDCQNVDEDDIAKMRAAVGRLHWDGDAEAGSDSDVNSDENSDDE</sequence>
<dbReference type="SUPFAM" id="SSF52047">
    <property type="entry name" value="RNI-like"/>
    <property type="match status" value="1"/>
</dbReference>
<organism evidence="2 3">
    <name type="scientific">Hypsizygus marmoreus</name>
    <name type="common">White beech mushroom</name>
    <name type="synonym">Agaricus marmoreus</name>
    <dbReference type="NCBI Taxonomy" id="39966"/>
    <lineage>
        <taxon>Eukaryota</taxon>
        <taxon>Fungi</taxon>
        <taxon>Dikarya</taxon>
        <taxon>Basidiomycota</taxon>
        <taxon>Agaricomycotina</taxon>
        <taxon>Agaricomycetes</taxon>
        <taxon>Agaricomycetidae</taxon>
        <taxon>Agaricales</taxon>
        <taxon>Tricholomatineae</taxon>
        <taxon>Lyophyllaceae</taxon>
        <taxon>Hypsizygus</taxon>
    </lineage>
</organism>
<keyword evidence="3" id="KW-1185">Reference proteome</keyword>
<reference evidence="2" key="1">
    <citation type="submission" date="2018-04" db="EMBL/GenBank/DDBJ databases">
        <title>Whole genome sequencing of Hypsizygus marmoreus.</title>
        <authorList>
            <person name="Choi I.-G."/>
            <person name="Min B."/>
            <person name="Kim J.-G."/>
            <person name="Kim S."/>
            <person name="Oh Y.-L."/>
            <person name="Kong W.-S."/>
            <person name="Park H."/>
            <person name="Jeong J."/>
            <person name="Song E.-S."/>
        </authorList>
    </citation>
    <scope>NUCLEOTIDE SEQUENCE [LARGE SCALE GENOMIC DNA]</scope>
    <source>
        <strain evidence="2">51987-8</strain>
    </source>
</reference>
<dbReference type="Gene3D" id="3.80.10.10">
    <property type="entry name" value="Ribonuclease Inhibitor"/>
    <property type="match status" value="1"/>
</dbReference>
<evidence type="ECO:0000256" key="1">
    <source>
        <dbReference type="SAM" id="MobiDB-lite"/>
    </source>
</evidence>
<name>A0A369J7Q8_HYPMA</name>
<dbReference type="Proteomes" id="UP000076154">
    <property type="component" value="Unassembled WGS sequence"/>
</dbReference>
<gene>
    <name evidence="2" type="ORF">Hypma_002835</name>
</gene>